<reference evidence="2 3" key="1">
    <citation type="journal article" date="2008" name="J. Biotechnol.">
        <title>Ultrafast pyrosequencing of Corynebacterium kroppenstedtii DSM44385 revealed insights into the physiology of a lipophilic corynebacterium that lacks mycolic acids.</title>
        <authorList>
            <person name="Tauch A."/>
            <person name="Schneider J."/>
            <person name="Szczepanowski R."/>
            <person name="Tilker A."/>
            <person name="Viehoever P."/>
            <person name="Gartemann K.-H."/>
            <person name="Arnold W."/>
            <person name="Blom J."/>
            <person name="Brinkrolf K."/>
            <person name="Brune I."/>
            <person name="Goetker S."/>
            <person name="Weisshaar B."/>
            <person name="Goesmann A."/>
            <person name="Droege M."/>
            <person name="Puehler A."/>
        </authorList>
    </citation>
    <scope>NUCLEOTIDE SEQUENCE [LARGE SCALE GENOMIC DNA]</scope>
    <source>
        <strain evidence="3">DSM 44385 / JCM 11950 / CIP 105744 / CCUG 35717</strain>
    </source>
</reference>
<dbReference type="RefSeq" id="WP_012730983.1">
    <property type="nucleotide sequence ID" value="NC_012704.1"/>
</dbReference>
<name>C4LGZ0_CORK4</name>
<feature type="domain" description="Schlafen AlbA-2" evidence="1">
    <location>
        <begin position="31"/>
        <end position="146"/>
    </location>
</feature>
<sequence>MFTPIHRALGLEASDLSLDLIEQAVEHGVEESNDLDWKKTPYNVKHPKWDEEAAKDIAAMANSGGGWIVFGVDEDGTNNAASRINAVEWSADTQQRLLRTAYSKIGPPVLGLEFFEFPYRDGTRTGSVVIMRIPDSRDAPHFARKGDNAFVAPRRNGPHTEFMSDREIERGFRERFQYADDQERLLQDRFERACTALPPEKGVFLAVAAIPFEPVSERKPASQNDVYQYTLKPLIPELLRKGTGSWWEHGDVKKGTRQWVLRNDRRSSGAFRKYLYDDATVLGAYQLGLLRNGEKATSYYPVGLVNHCMSSHLESAVIDFITVLRTHAEERRSNGGFRIRAGLVGVDNGPIYIRTNQAMTRLLLDAEYVEPIVKFQPVTTVLDPLGDVHEMMPIVNDLARDLINQGGVQHLKVMAEPDV</sequence>
<dbReference type="InterPro" id="IPR007421">
    <property type="entry name" value="Schlafen_AlbA_2_dom"/>
</dbReference>
<dbReference type="InterPro" id="IPR038461">
    <property type="entry name" value="Schlafen_AlbA_2_dom_sf"/>
</dbReference>
<dbReference type="AlphaFoldDB" id="C4LGZ0"/>
<protein>
    <recommendedName>
        <fullName evidence="1">Schlafen AlbA-2 domain-containing protein</fullName>
    </recommendedName>
</protein>
<dbReference type="OrthoDB" id="3188432at2"/>
<dbReference type="STRING" id="645127.ckrop_0313"/>
<dbReference type="Gene3D" id="3.30.950.30">
    <property type="entry name" value="Schlafen, AAA domain"/>
    <property type="match status" value="1"/>
</dbReference>
<evidence type="ECO:0000259" key="1">
    <source>
        <dbReference type="Pfam" id="PF04326"/>
    </source>
</evidence>
<dbReference type="EMBL" id="CP001620">
    <property type="protein sequence ID" value="ACR17095.1"/>
    <property type="molecule type" value="Genomic_DNA"/>
</dbReference>
<dbReference type="eggNOG" id="COG2865">
    <property type="taxonomic scope" value="Bacteria"/>
</dbReference>
<evidence type="ECO:0000313" key="2">
    <source>
        <dbReference type="EMBL" id="ACR17095.1"/>
    </source>
</evidence>
<dbReference type="Proteomes" id="UP000001473">
    <property type="component" value="Chromosome"/>
</dbReference>
<dbReference type="HOGENOM" id="CLU_052960_0_0_11"/>
<proteinExistence type="predicted"/>
<dbReference type="KEGG" id="ckp:ckrop_0313"/>
<organism evidence="2 3">
    <name type="scientific">Corynebacterium kroppenstedtii (strain DSM 44385 / JCM 11950 / CIP 105744 / CCUG 35717)</name>
    <dbReference type="NCBI Taxonomy" id="645127"/>
    <lineage>
        <taxon>Bacteria</taxon>
        <taxon>Bacillati</taxon>
        <taxon>Actinomycetota</taxon>
        <taxon>Actinomycetes</taxon>
        <taxon>Mycobacteriales</taxon>
        <taxon>Corynebacteriaceae</taxon>
        <taxon>Corynebacterium</taxon>
    </lineage>
</organism>
<accession>C4LGZ0</accession>
<gene>
    <name evidence="2" type="ordered locus">ckrop_0313</name>
</gene>
<keyword evidence="3" id="KW-1185">Reference proteome</keyword>
<dbReference type="Pfam" id="PF04326">
    <property type="entry name" value="SLFN_AlbA_2"/>
    <property type="match status" value="1"/>
</dbReference>
<evidence type="ECO:0000313" key="3">
    <source>
        <dbReference type="Proteomes" id="UP000001473"/>
    </source>
</evidence>